<organism evidence="6 7">
    <name type="scientific">Geosporobacter ferrireducens</name>
    <dbReference type="NCBI Taxonomy" id="1424294"/>
    <lineage>
        <taxon>Bacteria</taxon>
        <taxon>Bacillati</taxon>
        <taxon>Bacillota</taxon>
        <taxon>Clostridia</taxon>
        <taxon>Peptostreptococcales</taxon>
        <taxon>Thermotaleaceae</taxon>
        <taxon>Geosporobacter</taxon>
    </lineage>
</organism>
<reference evidence="6 7" key="1">
    <citation type="submission" date="2016-09" db="EMBL/GenBank/DDBJ databases">
        <title>Genomic analysis reveals versatility of anaerobic energy metabolism of Geosporobacter ferrireducens IRF9 of phylum Firmicutes.</title>
        <authorList>
            <person name="Kim S.-J."/>
        </authorList>
    </citation>
    <scope>NUCLEOTIDE SEQUENCE [LARGE SCALE GENOMIC DNA]</scope>
    <source>
        <strain evidence="6 7">IRF9</strain>
    </source>
</reference>
<dbReference type="Gene3D" id="3.30.1600.10">
    <property type="entry name" value="SIR2/SIRT2 'Small Domain"/>
    <property type="match status" value="1"/>
</dbReference>
<dbReference type="RefSeq" id="WP_069974388.1">
    <property type="nucleotide sequence ID" value="NZ_CP017269.1"/>
</dbReference>
<keyword evidence="4" id="KW-0479">Metal-binding</keyword>
<feature type="binding site" evidence="4">
    <location>
        <position position="156"/>
    </location>
    <ligand>
        <name>Zn(2+)</name>
        <dbReference type="ChEBI" id="CHEBI:29105"/>
    </ligand>
</feature>
<keyword evidence="4" id="KW-0862">Zinc</keyword>
<dbReference type="EMBL" id="CP017269">
    <property type="protein sequence ID" value="AOT68821.1"/>
    <property type="molecule type" value="Genomic_DNA"/>
</dbReference>
<feature type="active site" description="Proton acceptor" evidence="4">
    <location>
        <position position="120"/>
    </location>
</feature>
<dbReference type="PANTHER" id="PTHR11085">
    <property type="entry name" value="NAD-DEPENDENT PROTEIN DEACYLASE SIRTUIN-5, MITOCHONDRIAL-RELATED"/>
    <property type="match status" value="1"/>
</dbReference>
<dbReference type="OrthoDB" id="9800582at2"/>
<name>A0A1D8GD41_9FIRM</name>
<feature type="binding site" evidence="4">
    <location>
        <position position="131"/>
    </location>
    <ligand>
        <name>Zn(2+)</name>
        <dbReference type="ChEBI" id="CHEBI:29105"/>
    </ligand>
</feature>
<dbReference type="PROSITE" id="PS50305">
    <property type="entry name" value="SIRTUIN"/>
    <property type="match status" value="1"/>
</dbReference>
<evidence type="ECO:0000313" key="7">
    <source>
        <dbReference type="Proteomes" id="UP000095743"/>
    </source>
</evidence>
<dbReference type="PANTHER" id="PTHR11085:SF10">
    <property type="entry name" value="NAD-DEPENDENT PROTEIN DEACYLASE SIRTUIN-5, MITOCHONDRIAL-RELATED"/>
    <property type="match status" value="1"/>
</dbReference>
<dbReference type="AlphaFoldDB" id="A0A1D8GD41"/>
<dbReference type="InterPro" id="IPR026590">
    <property type="entry name" value="Ssirtuin_cat_dom"/>
</dbReference>
<dbReference type="EC" id="2.3.1.286" evidence="1"/>
<evidence type="ECO:0000259" key="5">
    <source>
        <dbReference type="PROSITE" id="PS50305"/>
    </source>
</evidence>
<dbReference type="InterPro" id="IPR003000">
    <property type="entry name" value="Sirtuin"/>
</dbReference>
<evidence type="ECO:0000256" key="4">
    <source>
        <dbReference type="PROSITE-ProRule" id="PRU00236"/>
    </source>
</evidence>
<dbReference type="InterPro" id="IPR050134">
    <property type="entry name" value="NAD-dep_sirtuin_deacylases"/>
</dbReference>
<evidence type="ECO:0000256" key="2">
    <source>
        <dbReference type="ARBA" id="ARBA00022679"/>
    </source>
</evidence>
<dbReference type="Pfam" id="PF02146">
    <property type="entry name" value="SIR2"/>
    <property type="match status" value="1"/>
</dbReference>
<dbReference type="Proteomes" id="UP000095743">
    <property type="component" value="Chromosome"/>
</dbReference>
<evidence type="ECO:0000256" key="3">
    <source>
        <dbReference type="ARBA" id="ARBA00023027"/>
    </source>
</evidence>
<keyword evidence="7" id="KW-1185">Reference proteome</keyword>
<feature type="binding site" evidence="4">
    <location>
        <position position="153"/>
    </location>
    <ligand>
        <name>Zn(2+)</name>
        <dbReference type="ChEBI" id="CHEBI:29105"/>
    </ligand>
</feature>
<dbReference type="SUPFAM" id="SSF52467">
    <property type="entry name" value="DHS-like NAD/FAD-binding domain"/>
    <property type="match status" value="1"/>
</dbReference>
<dbReference type="GO" id="GO:0046872">
    <property type="term" value="F:metal ion binding"/>
    <property type="evidence" value="ECO:0007669"/>
    <property type="project" value="UniProtKB-KW"/>
</dbReference>
<dbReference type="Gene3D" id="3.40.50.1220">
    <property type="entry name" value="TPP-binding domain"/>
    <property type="match status" value="1"/>
</dbReference>
<dbReference type="InterPro" id="IPR026591">
    <property type="entry name" value="Sirtuin_cat_small_dom_sf"/>
</dbReference>
<keyword evidence="3" id="KW-0520">NAD</keyword>
<dbReference type="InterPro" id="IPR029035">
    <property type="entry name" value="DHS-like_NAD/FAD-binding_dom"/>
</dbReference>
<dbReference type="GO" id="GO:0017136">
    <property type="term" value="F:histone deacetylase activity, NAD-dependent"/>
    <property type="evidence" value="ECO:0007669"/>
    <property type="project" value="TreeGrafter"/>
</dbReference>
<feature type="binding site" evidence="4">
    <location>
        <position position="128"/>
    </location>
    <ligand>
        <name>Zn(2+)</name>
        <dbReference type="ChEBI" id="CHEBI:29105"/>
    </ligand>
</feature>
<feature type="domain" description="Deacetylase sirtuin-type" evidence="5">
    <location>
        <begin position="1"/>
        <end position="246"/>
    </location>
</feature>
<dbReference type="GO" id="GO:0070403">
    <property type="term" value="F:NAD+ binding"/>
    <property type="evidence" value="ECO:0007669"/>
    <property type="project" value="InterPro"/>
</dbReference>
<evidence type="ECO:0000313" key="6">
    <source>
        <dbReference type="EMBL" id="AOT68821.1"/>
    </source>
</evidence>
<proteinExistence type="predicted"/>
<sequence>MDAQIQKAVEYIRESKGIMVLTGAGISTESGIPDFRSPGTGLWEQIDPMEALSTKVLFNHPEKFYRQGFKILTAMKDAVPNIAHIILAKMEEEGIIDLIVTQNIDNLHQKAGSKKVYEVHGHVRSGSCLNCKEEMPIDRMAQKVEDKEIPPRCNNCGGIVRPNVVMFGDSLPPCFDMAMDAVGKHDLLIVIGSSLEVGPVNYLAYLCKKLMIINLGSTAYDYRGDLIIHQKAGETLMKIYETLKKE</sequence>
<gene>
    <name evidence="6" type="ORF">Gferi_04195</name>
</gene>
<evidence type="ECO:0000256" key="1">
    <source>
        <dbReference type="ARBA" id="ARBA00012928"/>
    </source>
</evidence>
<dbReference type="STRING" id="1424294.Gferi_04195"/>
<keyword evidence="2" id="KW-0808">Transferase</keyword>
<dbReference type="KEGG" id="gfe:Gferi_04195"/>
<protein>
    <recommendedName>
        <fullName evidence="1">protein acetyllysine N-acetyltransferase</fullName>
        <ecNumber evidence="1">2.3.1.286</ecNumber>
    </recommendedName>
</protein>
<accession>A0A1D8GD41</accession>